<evidence type="ECO:0000313" key="1">
    <source>
        <dbReference type="EMBL" id="GGG32609.1"/>
    </source>
</evidence>
<accession>A0A917G9V4</accession>
<gene>
    <name evidence="1" type="ORF">GCM10010976_00500</name>
</gene>
<comment type="caution">
    <text evidence="1">The sequence shown here is derived from an EMBL/GenBank/DDBJ whole genome shotgun (WGS) entry which is preliminary data.</text>
</comment>
<dbReference type="EMBL" id="BMFQ01000001">
    <property type="protein sequence ID" value="GGG32609.1"/>
    <property type="molecule type" value="Genomic_DNA"/>
</dbReference>
<dbReference type="Proteomes" id="UP000625976">
    <property type="component" value="Unassembled WGS sequence"/>
</dbReference>
<reference evidence="1" key="1">
    <citation type="journal article" date="2014" name="Int. J. Syst. Evol. Microbiol.">
        <title>Complete genome sequence of Corynebacterium casei LMG S-19264T (=DSM 44701T), isolated from a smear-ripened cheese.</title>
        <authorList>
            <consortium name="US DOE Joint Genome Institute (JGI-PGF)"/>
            <person name="Walter F."/>
            <person name="Albersmeier A."/>
            <person name="Kalinowski J."/>
            <person name="Ruckert C."/>
        </authorList>
    </citation>
    <scope>NUCLEOTIDE SEQUENCE</scope>
    <source>
        <strain evidence="1">CGMCC 1.12751</strain>
    </source>
</reference>
<reference evidence="1" key="2">
    <citation type="submission" date="2020-09" db="EMBL/GenBank/DDBJ databases">
        <authorList>
            <person name="Sun Q."/>
            <person name="Zhou Y."/>
        </authorList>
    </citation>
    <scope>NUCLEOTIDE SEQUENCE</scope>
    <source>
        <strain evidence="1">CGMCC 1.12751</strain>
    </source>
</reference>
<dbReference type="AlphaFoldDB" id="A0A917G9V4"/>
<sequence>MTVGMFAQDKEAEAPKSDTEDAAALAKKLANPIANLISVPFQNNTDFGIGSLNGTRNTLNFQPVIPLKLSENLNLINRVIVPYVSQYNVTAPGSSQTGIGNTTISSWVSPTKVKNGIIWGAGPAFLLPTNNEYIGTDKTGVGPTVIVLKQANGLTYGMLANQLWSVIGPSASADVSQMFLQFFLVYNWKSGAGLGISSENTFNWAGNSNTSYLIPNVNAVTKLGKQIVQVQIGPRIPTIFSNSESKPDFGVRASFVLVFPK</sequence>
<protein>
    <recommendedName>
        <fullName evidence="3">Neuromedin U</fullName>
    </recommendedName>
</protein>
<proteinExistence type="predicted"/>
<keyword evidence="2" id="KW-1185">Reference proteome</keyword>
<evidence type="ECO:0008006" key="3">
    <source>
        <dbReference type="Google" id="ProtNLM"/>
    </source>
</evidence>
<name>A0A917G9V4_9FLAO</name>
<evidence type="ECO:0000313" key="2">
    <source>
        <dbReference type="Proteomes" id="UP000625976"/>
    </source>
</evidence>
<organism evidence="1 2">
    <name type="scientific">Bizionia arctica</name>
    <dbReference type="NCBI Taxonomy" id="1495645"/>
    <lineage>
        <taxon>Bacteria</taxon>
        <taxon>Pseudomonadati</taxon>
        <taxon>Bacteroidota</taxon>
        <taxon>Flavobacteriia</taxon>
        <taxon>Flavobacteriales</taxon>
        <taxon>Flavobacteriaceae</taxon>
        <taxon>Bizionia</taxon>
    </lineage>
</organism>